<keyword evidence="2" id="KW-0479">Metal-binding</keyword>
<dbReference type="GO" id="GO:0016829">
    <property type="term" value="F:lyase activity"/>
    <property type="evidence" value="ECO:0007669"/>
    <property type="project" value="UniProtKB-KW"/>
</dbReference>
<dbReference type="Proteomes" id="UP000593835">
    <property type="component" value="Segment"/>
</dbReference>
<reference evidence="5 6" key="1">
    <citation type="submission" date="2020-08" db="EMBL/GenBank/DDBJ databases">
        <authorList>
            <person name="Sorensen M.C.H."/>
        </authorList>
    </citation>
    <scope>NUCLEOTIDE SEQUENCE [LARGE SCALE GENOMIC DNA]</scope>
</reference>
<comment type="cofactor">
    <cofactor evidence="1">
        <name>Zn(2+)</name>
        <dbReference type="ChEBI" id="CHEBI:29105"/>
    </cofactor>
</comment>
<dbReference type="InterPro" id="IPR007115">
    <property type="entry name" value="6-PTP_synth/QueD"/>
</dbReference>
<evidence type="ECO:0000256" key="3">
    <source>
        <dbReference type="ARBA" id="ARBA00022833"/>
    </source>
</evidence>
<dbReference type="Gene3D" id="3.30.479.10">
    <property type="entry name" value="6-pyruvoyl tetrahydropterin synthase/QueD"/>
    <property type="match status" value="1"/>
</dbReference>
<organism evidence="5 6">
    <name type="scientific">Campylobacter phage F379</name>
    <dbReference type="NCBI Taxonomy" id="2776767"/>
    <lineage>
        <taxon>Viruses</taxon>
        <taxon>Duplodnaviria</taxon>
        <taxon>Heunggongvirae</taxon>
        <taxon>Uroviricota</taxon>
        <taxon>Caudoviricetes</taxon>
        <taxon>Connertonviridae</taxon>
        <taxon>Firehammervirus</taxon>
        <taxon>Firehammervirus F379</taxon>
    </lineage>
</organism>
<dbReference type="SUPFAM" id="SSF55620">
    <property type="entry name" value="Tetrahydrobiopterin biosynthesis enzymes-like"/>
    <property type="match status" value="1"/>
</dbReference>
<dbReference type="InterPro" id="IPR038418">
    <property type="entry name" value="6-PTP_synth/QueD_sf"/>
</dbReference>
<evidence type="ECO:0000256" key="2">
    <source>
        <dbReference type="ARBA" id="ARBA00022723"/>
    </source>
</evidence>
<evidence type="ECO:0000313" key="6">
    <source>
        <dbReference type="Proteomes" id="UP000593835"/>
    </source>
</evidence>
<gene>
    <name evidence="5" type="ORF">F379_111</name>
</gene>
<evidence type="ECO:0000256" key="1">
    <source>
        <dbReference type="ARBA" id="ARBA00001947"/>
    </source>
</evidence>
<evidence type="ECO:0000256" key="4">
    <source>
        <dbReference type="ARBA" id="ARBA00023239"/>
    </source>
</evidence>
<name>A0A7L8ZK83_9CAUD</name>
<keyword evidence="4" id="KW-0456">Lyase</keyword>
<protein>
    <submittedName>
        <fullName evidence="5">6-pyruvoyl tetrahydropterin synthase / queuosine biosynthesis protein</fullName>
    </submittedName>
</protein>
<dbReference type="Pfam" id="PF01242">
    <property type="entry name" value="PTPS"/>
    <property type="match status" value="1"/>
</dbReference>
<dbReference type="PANTHER" id="PTHR12589:SF7">
    <property type="entry name" value="6-PYRUVOYL TETRAHYDROBIOPTERIN SYNTHASE"/>
    <property type="match status" value="1"/>
</dbReference>
<evidence type="ECO:0000313" key="5">
    <source>
        <dbReference type="EMBL" id="QOI69397.1"/>
    </source>
</evidence>
<dbReference type="EMBL" id="MT932329">
    <property type="protein sequence ID" value="QOI69397.1"/>
    <property type="molecule type" value="Genomic_DNA"/>
</dbReference>
<dbReference type="PANTHER" id="PTHR12589">
    <property type="entry name" value="PYRUVOYL TETRAHYDROBIOPTERIN SYNTHASE"/>
    <property type="match status" value="1"/>
</dbReference>
<keyword evidence="3" id="KW-0862">Zinc</keyword>
<accession>A0A7L8ZK83</accession>
<sequence length="201" mass="23856">MKTFKWTIDKQFDFCMGHRVWTQTLDPKYSIDSICACRHHHSHSGVIKLFLGSDELINNMVLDFKFLNCYKKLVDEVIDHKFVWDFNDPGHIHELPELYSESLDGLDPQYFDTQEYGYKTIKQSVIDEIKSKYNQTKHKNAIQEKLEGFVFVDFCPTSENLCKWWLEIAEKMLKDLDVNVVAVEYWETPKSHCRFLNPKFS</sequence>
<keyword evidence="6" id="KW-1185">Reference proteome</keyword>
<proteinExistence type="predicted"/>
<dbReference type="GO" id="GO:0046872">
    <property type="term" value="F:metal ion binding"/>
    <property type="evidence" value="ECO:0007669"/>
    <property type="project" value="UniProtKB-KW"/>
</dbReference>